<dbReference type="UniPathway" id="UPA00070">
    <property type="reaction ID" value="UER00119"/>
</dbReference>
<dbReference type="STRING" id="379097.SE23_17670"/>
<dbReference type="EMBL" id="JRWP01000011">
    <property type="protein sequence ID" value="KGY08990.1"/>
    <property type="molecule type" value="Genomic_DNA"/>
</dbReference>
<comment type="catalytic activity">
    <reaction evidence="6">
        <text>orotidine 5'-phosphate + diphosphate = orotate + 5-phospho-alpha-D-ribose 1-diphosphate</text>
        <dbReference type="Rhea" id="RHEA:10380"/>
        <dbReference type="ChEBI" id="CHEBI:30839"/>
        <dbReference type="ChEBI" id="CHEBI:33019"/>
        <dbReference type="ChEBI" id="CHEBI:57538"/>
        <dbReference type="ChEBI" id="CHEBI:58017"/>
        <dbReference type="EC" id="2.4.2.10"/>
    </reaction>
</comment>
<dbReference type="GO" id="GO:0000287">
    <property type="term" value="F:magnesium ion binding"/>
    <property type="evidence" value="ECO:0007669"/>
    <property type="project" value="UniProtKB-UniRule"/>
</dbReference>
<dbReference type="EC" id="2.4.2.10" evidence="2 6"/>
<evidence type="ECO:0000256" key="2">
    <source>
        <dbReference type="ARBA" id="ARBA00011971"/>
    </source>
</evidence>
<dbReference type="GO" id="GO:0004588">
    <property type="term" value="F:orotate phosphoribosyltransferase activity"/>
    <property type="evidence" value="ECO:0007669"/>
    <property type="project" value="UniProtKB-UniRule"/>
</dbReference>
<feature type="domain" description="Phosphoribosyltransferase" evidence="7">
    <location>
        <begin position="43"/>
        <end position="146"/>
    </location>
</feature>
<comment type="similarity">
    <text evidence="6">Belongs to the purine/pyrimidine phosphoribosyltransferase family. PyrE subfamily.</text>
</comment>
<dbReference type="RefSeq" id="WP_038190256.1">
    <property type="nucleotide sequence ID" value="NZ_JRWP01000011.1"/>
</dbReference>
<accession>A0A0A5HXK8</accession>
<gene>
    <name evidence="6" type="primary">pyrE</name>
    <name evidence="8" type="ORF">NM06_09115</name>
</gene>
<feature type="binding site" evidence="6">
    <location>
        <position position="118"/>
    </location>
    <ligand>
        <name>orotate</name>
        <dbReference type="ChEBI" id="CHEBI:30839"/>
    </ligand>
</feature>
<comment type="caution">
    <text evidence="8">The sequence shown here is derived from an EMBL/GenBank/DDBJ whole genome shotgun (WGS) entry which is preliminary data.</text>
</comment>
<dbReference type="Gene3D" id="3.40.50.2020">
    <property type="match status" value="1"/>
</dbReference>
<feature type="binding site" description="in other chain" evidence="6">
    <location>
        <begin position="114"/>
        <end position="122"/>
    </location>
    <ligand>
        <name>5-phospho-alpha-D-ribose 1-diphosphate</name>
        <dbReference type="ChEBI" id="CHEBI:58017"/>
        <note>ligand shared between dimeric partners</note>
    </ligand>
</feature>
<dbReference type="Pfam" id="PF00156">
    <property type="entry name" value="Pribosyltran"/>
    <property type="match status" value="1"/>
</dbReference>
<organism evidence="8 9">
    <name type="scientific">Photobacterium sp. (strain ATCC 43367)</name>
    <dbReference type="NCBI Taxonomy" id="379097"/>
    <lineage>
        <taxon>Bacteria</taxon>
        <taxon>Pseudomonadati</taxon>
        <taxon>Pseudomonadota</taxon>
        <taxon>Gammaproteobacteria</taxon>
        <taxon>Vibrionales</taxon>
        <taxon>Vibrionaceae</taxon>
        <taxon>Vibrio</taxon>
        <taxon>Vibrio oreintalis group</taxon>
    </lineage>
</organism>
<evidence type="ECO:0000313" key="9">
    <source>
        <dbReference type="Proteomes" id="UP000030451"/>
    </source>
</evidence>
<dbReference type="CDD" id="cd06223">
    <property type="entry name" value="PRTases_typeI"/>
    <property type="match status" value="1"/>
</dbReference>
<dbReference type="AlphaFoldDB" id="A0A0A5HXK8"/>
<name>A0A0A5HXK8_PHOS4</name>
<comment type="pathway">
    <text evidence="1 6">Pyrimidine metabolism; UMP biosynthesis via de novo pathway; UMP from orotate: step 1/2.</text>
</comment>
<sequence length="176" mass="19205">MNKEQLAKEIYDVSNIRGEFLLRSGITATEYFDKYLFEANPRILRSIAQHLSSLLPEDFDQLAGLEMGGIPISTAISLATDSPVLFVRKEAKTYGTCKLAEGGDIQGKELVIIEDVVTSGGAIIDAVKELRERGAVVNNVLCVIDREGSGRANLEALGLEFSPLFTKSELERAAEL</sequence>
<evidence type="ECO:0000256" key="3">
    <source>
        <dbReference type="ARBA" id="ARBA00022676"/>
    </source>
</evidence>
<comment type="function">
    <text evidence="6">Catalyzes the transfer of a ribosyl phosphate group from 5-phosphoribose 1-diphosphate to orotate, leading to the formation of orotidine monophosphate (OMP).</text>
</comment>
<evidence type="ECO:0000256" key="6">
    <source>
        <dbReference type="HAMAP-Rule" id="MF_01208"/>
    </source>
</evidence>
<keyword evidence="6" id="KW-0460">Magnesium</keyword>
<feature type="binding site" description="in other chain" evidence="6">
    <location>
        <position position="89"/>
    </location>
    <ligand>
        <name>5-phospho-alpha-D-ribose 1-diphosphate</name>
        <dbReference type="ChEBI" id="CHEBI:58017"/>
        <note>ligand shared between dimeric partners</note>
    </ligand>
</feature>
<comment type="subunit">
    <text evidence="6">Homodimer.</text>
</comment>
<dbReference type="GO" id="GO:0019856">
    <property type="term" value="P:pyrimidine nucleobase biosynthetic process"/>
    <property type="evidence" value="ECO:0007669"/>
    <property type="project" value="TreeGrafter"/>
</dbReference>
<dbReference type="PANTHER" id="PTHR19278:SF9">
    <property type="entry name" value="URIDINE 5'-MONOPHOSPHATE SYNTHASE"/>
    <property type="match status" value="1"/>
</dbReference>
<protein>
    <recommendedName>
        <fullName evidence="2 6">Orotate phosphoribosyltransferase</fullName>
        <shortName evidence="6">OPRT</shortName>
        <shortName evidence="6">OPRTase</shortName>
        <ecNumber evidence="2 6">2.4.2.10</ecNumber>
    </recommendedName>
</protein>
<dbReference type="HAMAP" id="MF_01208">
    <property type="entry name" value="PyrE"/>
    <property type="match status" value="1"/>
</dbReference>
<evidence type="ECO:0000256" key="1">
    <source>
        <dbReference type="ARBA" id="ARBA00004889"/>
    </source>
</evidence>
<dbReference type="Proteomes" id="UP000030451">
    <property type="component" value="Unassembled WGS sequence"/>
</dbReference>
<dbReference type="GO" id="GO:0044205">
    <property type="term" value="P:'de novo' UMP biosynthetic process"/>
    <property type="evidence" value="ECO:0007669"/>
    <property type="project" value="UniProtKB-UniRule"/>
</dbReference>
<comment type="caution">
    <text evidence="6">Lacks conserved residue(s) required for the propagation of feature annotation.</text>
</comment>
<comment type="cofactor">
    <cofactor evidence="6">
        <name>Mg(2+)</name>
        <dbReference type="ChEBI" id="CHEBI:18420"/>
    </cofactor>
</comment>
<dbReference type="SUPFAM" id="SSF53271">
    <property type="entry name" value="PRTase-like"/>
    <property type="match status" value="1"/>
</dbReference>
<evidence type="ECO:0000313" key="8">
    <source>
        <dbReference type="EMBL" id="KGY08990.1"/>
    </source>
</evidence>
<keyword evidence="5 6" id="KW-0665">Pyrimidine biosynthesis</keyword>
<keyword evidence="3 6" id="KW-0328">Glycosyltransferase</keyword>
<dbReference type="PANTHER" id="PTHR19278">
    <property type="entry name" value="OROTATE PHOSPHORIBOSYLTRANSFERASE"/>
    <property type="match status" value="1"/>
</dbReference>
<proteinExistence type="inferred from homology"/>
<feature type="binding site" evidence="6">
    <location>
        <position position="146"/>
    </location>
    <ligand>
        <name>orotate</name>
        <dbReference type="ChEBI" id="CHEBI:30839"/>
    </ligand>
</feature>
<evidence type="ECO:0000256" key="5">
    <source>
        <dbReference type="ARBA" id="ARBA00022975"/>
    </source>
</evidence>
<evidence type="ECO:0000259" key="7">
    <source>
        <dbReference type="Pfam" id="PF00156"/>
    </source>
</evidence>
<feature type="binding site" description="in other chain" evidence="6">
    <location>
        <position position="23"/>
    </location>
    <ligand>
        <name>5-phospho-alpha-D-ribose 1-diphosphate</name>
        <dbReference type="ChEBI" id="CHEBI:58017"/>
        <note>ligand shared between dimeric partners</note>
    </ligand>
</feature>
<dbReference type="InterPro" id="IPR000836">
    <property type="entry name" value="PRTase_dom"/>
</dbReference>
<evidence type="ECO:0000256" key="4">
    <source>
        <dbReference type="ARBA" id="ARBA00022679"/>
    </source>
</evidence>
<dbReference type="OrthoDB" id="9779060at2"/>
<keyword evidence="4 6" id="KW-0808">Transferase</keyword>
<dbReference type="InterPro" id="IPR004467">
    <property type="entry name" value="Or_phspho_trans_dom"/>
</dbReference>
<dbReference type="NCBIfam" id="TIGR00336">
    <property type="entry name" value="pyrE"/>
    <property type="match status" value="1"/>
</dbReference>
<dbReference type="InterPro" id="IPR029057">
    <property type="entry name" value="PRTase-like"/>
</dbReference>
<feature type="binding site" evidence="6">
    <location>
        <position position="88"/>
    </location>
    <ligand>
        <name>5-phospho-alpha-D-ribose 1-diphosphate</name>
        <dbReference type="ChEBI" id="CHEBI:58017"/>
        <note>ligand shared between dimeric partners</note>
    </ligand>
</feature>
<reference evidence="8 9" key="1">
    <citation type="submission" date="2014-10" db="EMBL/GenBank/DDBJ databases">
        <title>Genome sequencing of Vibrio sinaloensis T08.</title>
        <authorList>
            <person name="Chan K.-G."/>
            <person name="Mohamad N.I."/>
        </authorList>
    </citation>
    <scope>NUCLEOTIDE SEQUENCE [LARGE SCALE GENOMIC DNA]</scope>
    <source>
        <strain evidence="8 9">T08</strain>
    </source>
</reference>
<dbReference type="InterPro" id="IPR023031">
    <property type="entry name" value="OPRT"/>
</dbReference>
<feature type="binding site" evidence="6">
    <location>
        <position position="92"/>
    </location>
    <ligand>
        <name>5-phospho-alpha-D-ribose 1-diphosphate</name>
        <dbReference type="ChEBI" id="CHEBI:58017"/>
        <note>ligand shared between dimeric partners</note>
    </ligand>
</feature>